<accession>A0A5C5Z4Z7</accession>
<organism evidence="2 3">
    <name type="scientific">Novipirellula herctigrandis</name>
    <dbReference type="NCBI Taxonomy" id="2527986"/>
    <lineage>
        <taxon>Bacteria</taxon>
        <taxon>Pseudomonadati</taxon>
        <taxon>Planctomycetota</taxon>
        <taxon>Planctomycetia</taxon>
        <taxon>Pirellulales</taxon>
        <taxon>Pirellulaceae</taxon>
        <taxon>Novipirellula</taxon>
    </lineage>
</organism>
<dbReference type="AlphaFoldDB" id="A0A5C5Z4Z7"/>
<proteinExistence type="predicted"/>
<evidence type="ECO:0000313" key="3">
    <source>
        <dbReference type="Proteomes" id="UP000315010"/>
    </source>
</evidence>
<dbReference type="EMBL" id="SJPJ01000001">
    <property type="protein sequence ID" value="TWT82398.1"/>
    <property type="molecule type" value="Genomic_DNA"/>
</dbReference>
<keyword evidence="1" id="KW-0812">Transmembrane</keyword>
<comment type="caution">
    <text evidence="2">The sequence shown here is derived from an EMBL/GenBank/DDBJ whole genome shotgun (WGS) entry which is preliminary data.</text>
</comment>
<protein>
    <submittedName>
        <fullName evidence="2">Uncharacterized protein</fullName>
    </submittedName>
</protein>
<evidence type="ECO:0000256" key="1">
    <source>
        <dbReference type="SAM" id="Phobius"/>
    </source>
</evidence>
<keyword evidence="1" id="KW-1133">Transmembrane helix</keyword>
<sequence>MPERQTNTDIGELSLSSEPKCCRWSRSSGIVLSTVLAIIAVASIATAAYFAGRSATPSNAYFPTIDATTAVFSEKFSMATGPVSDDAEGLFVLDHNSGLLQCTVIYPRVGRFMASFTAQVGEALQGGGKGGSYMMVTGLADFPRSSNTPAAPSVVYVLDTSTGNYACYGIPFNKVFVSSNRAQQGGLVLLATGSANPLIDRDSIR</sequence>
<keyword evidence="3" id="KW-1185">Reference proteome</keyword>
<keyword evidence="1" id="KW-0472">Membrane</keyword>
<evidence type="ECO:0000313" key="2">
    <source>
        <dbReference type="EMBL" id="TWT82398.1"/>
    </source>
</evidence>
<reference evidence="2 3" key="1">
    <citation type="submission" date="2019-02" db="EMBL/GenBank/DDBJ databases">
        <title>Deep-cultivation of Planctomycetes and their phenomic and genomic characterization uncovers novel biology.</title>
        <authorList>
            <person name="Wiegand S."/>
            <person name="Jogler M."/>
            <person name="Boedeker C."/>
            <person name="Pinto D."/>
            <person name="Vollmers J."/>
            <person name="Rivas-Marin E."/>
            <person name="Kohn T."/>
            <person name="Peeters S.H."/>
            <person name="Heuer A."/>
            <person name="Rast P."/>
            <person name="Oberbeckmann S."/>
            <person name="Bunk B."/>
            <person name="Jeske O."/>
            <person name="Meyerdierks A."/>
            <person name="Storesund J.E."/>
            <person name="Kallscheuer N."/>
            <person name="Luecker S."/>
            <person name="Lage O.M."/>
            <person name="Pohl T."/>
            <person name="Merkel B.J."/>
            <person name="Hornburger P."/>
            <person name="Mueller R.-W."/>
            <person name="Bruemmer F."/>
            <person name="Labrenz M."/>
            <person name="Spormann A.M."/>
            <person name="Op Den Camp H."/>
            <person name="Overmann J."/>
            <person name="Amann R."/>
            <person name="Jetten M.S.M."/>
            <person name="Mascher T."/>
            <person name="Medema M.H."/>
            <person name="Devos D.P."/>
            <person name="Kaster A.-K."/>
            <person name="Ovreas L."/>
            <person name="Rohde M."/>
            <person name="Galperin M.Y."/>
            <person name="Jogler C."/>
        </authorList>
    </citation>
    <scope>NUCLEOTIDE SEQUENCE [LARGE SCALE GENOMIC DNA]</scope>
    <source>
        <strain evidence="2 3">CA13</strain>
    </source>
</reference>
<dbReference type="Proteomes" id="UP000315010">
    <property type="component" value="Unassembled WGS sequence"/>
</dbReference>
<name>A0A5C5Z4Z7_9BACT</name>
<dbReference type="RefSeq" id="WP_419194515.1">
    <property type="nucleotide sequence ID" value="NZ_SJPJ01000001.1"/>
</dbReference>
<feature type="transmembrane region" description="Helical" evidence="1">
    <location>
        <begin position="30"/>
        <end position="51"/>
    </location>
</feature>
<gene>
    <name evidence="2" type="ORF">CA13_38610</name>
</gene>